<name>C8XFL2_NAKMY</name>
<sequence>MSVPLYDPRVGSPDQRDVAGRYGAWNDEAI</sequence>
<dbReference type="HOGENOM" id="CLU_3404490_0_0_11"/>
<keyword evidence="2" id="KW-1185">Reference proteome</keyword>
<reference evidence="2" key="1">
    <citation type="submission" date="2009-09" db="EMBL/GenBank/DDBJ databases">
        <title>The complete genome of Nakamurella multipartita DSM 44233.</title>
        <authorList>
            <consortium name="US DOE Joint Genome Institute (JGI-PGF)"/>
            <person name="Lucas S."/>
            <person name="Copeland A."/>
            <person name="Lapidus A."/>
            <person name="Glavina del Rio T."/>
            <person name="Dalin E."/>
            <person name="Tice H."/>
            <person name="Bruce D."/>
            <person name="Goodwin L."/>
            <person name="Pitluck S."/>
            <person name="Kyrpides N."/>
            <person name="Mavromatis K."/>
            <person name="Ivanova N."/>
            <person name="Ovchinnikova G."/>
            <person name="Sims D."/>
            <person name="Meincke L."/>
            <person name="Brettin T."/>
            <person name="Detter J.C."/>
            <person name="Han C."/>
            <person name="Larimer F."/>
            <person name="Land M."/>
            <person name="Hauser L."/>
            <person name="Markowitz V."/>
            <person name="Cheng J.-F."/>
            <person name="Hugenholtz P."/>
            <person name="Woyke T."/>
            <person name="Wu D."/>
            <person name="Klenk H.-P."/>
            <person name="Eisen J.A."/>
        </authorList>
    </citation>
    <scope>NUCLEOTIDE SEQUENCE [LARGE SCALE GENOMIC DNA]</scope>
    <source>
        <strain evidence="2">ATCC 700099 / DSM 44233 / CIP 104796 / JCM 9543 / NBRC 105858 / Y-104</strain>
    </source>
</reference>
<accession>C8XFL2</accession>
<reference evidence="1 2" key="2">
    <citation type="journal article" date="2010" name="Stand. Genomic Sci.">
        <title>Complete genome sequence of Nakamurella multipartita type strain (Y-104).</title>
        <authorList>
            <person name="Tice H."/>
            <person name="Mayilraj S."/>
            <person name="Sims D."/>
            <person name="Lapidus A."/>
            <person name="Nolan M."/>
            <person name="Lucas S."/>
            <person name="Glavina Del Rio T."/>
            <person name="Copeland A."/>
            <person name="Cheng J.F."/>
            <person name="Meincke L."/>
            <person name="Bruce D."/>
            <person name="Goodwin L."/>
            <person name="Pitluck S."/>
            <person name="Ivanova N."/>
            <person name="Mavromatis K."/>
            <person name="Ovchinnikova G."/>
            <person name="Pati A."/>
            <person name="Chen A."/>
            <person name="Palaniappan K."/>
            <person name="Land M."/>
            <person name="Hauser L."/>
            <person name="Chang Y.J."/>
            <person name="Jeffries C.D."/>
            <person name="Detter J.C."/>
            <person name="Brettin T."/>
            <person name="Rohde M."/>
            <person name="Goker M."/>
            <person name="Bristow J."/>
            <person name="Eisen J.A."/>
            <person name="Markowitz V."/>
            <person name="Hugenholtz P."/>
            <person name="Kyrpides N.C."/>
            <person name="Klenk H.P."/>
            <person name="Chen F."/>
        </authorList>
    </citation>
    <scope>NUCLEOTIDE SEQUENCE [LARGE SCALE GENOMIC DNA]</scope>
    <source>
        <strain evidence="2">ATCC 700099 / DSM 44233 / CIP 104796 / JCM 9543 / NBRC 105858 / Y-104</strain>
    </source>
</reference>
<dbReference type="InParanoid" id="C8XFL2"/>
<evidence type="ECO:0000313" key="1">
    <source>
        <dbReference type="EMBL" id="ACV79989.1"/>
    </source>
</evidence>
<dbReference type="EMBL" id="CP001737">
    <property type="protein sequence ID" value="ACV79989.1"/>
    <property type="molecule type" value="Genomic_DNA"/>
</dbReference>
<protein>
    <submittedName>
        <fullName evidence="1">Uncharacterized protein</fullName>
    </submittedName>
</protein>
<dbReference type="KEGG" id="nml:Namu_3677"/>
<evidence type="ECO:0000313" key="2">
    <source>
        <dbReference type="Proteomes" id="UP000002218"/>
    </source>
</evidence>
<dbReference type="AlphaFoldDB" id="C8XFL2"/>
<proteinExistence type="predicted"/>
<dbReference type="Proteomes" id="UP000002218">
    <property type="component" value="Chromosome"/>
</dbReference>
<organism evidence="1 2">
    <name type="scientific">Nakamurella multipartita (strain ATCC 700099 / DSM 44233 / CIP 104796 / JCM 9543 / NBRC 105858 / Y-104)</name>
    <name type="common">Microsphaera multipartita</name>
    <dbReference type="NCBI Taxonomy" id="479431"/>
    <lineage>
        <taxon>Bacteria</taxon>
        <taxon>Bacillati</taxon>
        <taxon>Actinomycetota</taxon>
        <taxon>Actinomycetes</taxon>
        <taxon>Nakamurellales</taxon>
        <taxon>Nakamurellaceae</taxon>
        <taxon>Nakamurella</taxon>
    </lineage>
</organism>
<gene>
    <name evidence="1" type="ordered locus">Namu_3677</name>
</gene>